<comment type="pathway">
    <text evidence="1">Glycerolipid metabolism; triacylglycerol biosynthesis.</text>
</comment>
<dbReference type="GO" id="GO:0019432">
    <property type="term" value="P:triglyceride biosynthetic process"/>
    <property type="evidence" value="ECO:0007669"/>
    <property type="project" value="UniProtKB-UniPathway"/>
</dbReference>
<comment type="similarity">
    <text evidence="3">Belongs to the long-chain O-acyltransferase family.</text>
</comment>
<dbReference type="Proteomes" id="UP000007809">
    <property type="component" value="Chromosome"/>
</dbReference>
<dbReference type="Pfam" id="PF06974">
    <property type="entry name" value="WS_DGAT_C"/>
    <property type="match status" value="1"/>
</dbReference>
<accession>F4CR59</accession>
<reference evidence="14 15" key="1">
    <citation type="journal article" date="2011" name="J. Bacteriol.">
        <title>Genome sequence of the 1,4-dioxane-degrading Pseudonocardia dioxanivorans strain CB1190.</title>
        <authorList>
            <person name="Sales C.M."/>
            <person name="Mahendra S."/>
            <person name="Grostern A."/>
            <person name="Parales R.E."/>
            <person name="Goodwin L.A."/>
            <person name="Woyke T."/>
            <person name="Nolan M."/>
            <person name="Lapidus A."/>
            <person name="Chertkov O."/>
            <person name="Ovchinnikova G."/>
            <person name="Sczyrba A."/>
            <person name="Alvarez-Cohen L."/>
        </authorList>
    </citation>
    <scope>NUCLEOTIDE SEQUENCE [LARGE SCALE GENOMIC DNA]</scope>
    <source>
        <strain evidence="15">ATCC 55486 / DSM 44775 / JCM 13855 / CB1190</strain>
    </source>
</reference>
<evidence type="ECO:0000256" key="10">
    <source>
        <dbReference type="ARBA" id="ARBA00048109"/>
    </source>
</evidence>
<evidence type="ECO:0000256" key="4">
    <source>
        <dbReference type="ARBA" id="ARBA00013244"/>
    </source>
</evidence>
<protein>
    <recommendedName>
        <fullName evidence="4">diacylglycerol O-acyltransferase</fullName>
        <ecNumber evidence="4">2.3.1.20</ecNumber>
    </recommendedName>
</protein>
<evidence type="ECO:0000256" key="11">
    <source>
        <dbReference type="SAM" id="MobiDB-lite"/>
    </source>
</evidence>
<evidence type="ECO:0000256" key="1">
    <source>
        <dbReference type="ARBA" id="ARBA00004771"/>
    </source>
</evidence>
<name>F4CR59_PSEUX</name>
<evidence type="ECO:0000259" key="13">
    <source>
        <dbReference type="Pfam" id="PF06974"/>
    </source>
</evidence>
<evidence type="ECO:0000256" key="6">
    <source>
        <dbReference type="ARBA" id="ARBA00022679"/>
    </source>
</evidence>
<feature type="domain" description="O-acyltransferase WSD1-like N-terminal" evidence="12">
    <location>
        <begin position="9"/>
        <end position="235"/>
    </location>
</feature>
<keyword evidence="8" id="KW-0443">Lipid metabolism</keyword>
<feature type="region of interest" description="Disordered" evidence="11">
    <location>
        <begin position="148"/>
        <end position="175"/>
    </location>
</feature>
<dbReference type="InterPro" id="IPR009721">
    <property type="entry name" value="O-acyltransferase_WSD1_C"/>
</dbReference>
<dbReference type="EC" id="2.3.1.20" evidence="4"/>
<keyword evidence="6" id="KW-0808">Transferase</keyword>
<dbReference type="UniPathway" id="UPA00282"/>
<evidence type="ECO:0000256" key="9">
    <source>
        <dbReference type="ARBA" id="ARBA00023315"/>
    </source>
</evidence>
<evidence type="ECO:0000313" key="14">
    <source>
        <dbReference type="EMBL" id="AEA24496.1"/>
    </source>
</evidence>
<dbReference type="InterPro" id="IPR004255">
    <property type="entry name" value="O-acyltransferase_WSD1_N"/>
</dbReference>
<evidence type="ECO:0000256" key="7">
    <source>
        <dbReference type="ARBA" id="ARBA00022798"/>
    </source>
</evidence>
<evidence type="ECO:0000256" key="3">
    <source>
        <dbReference type="ARBA" id="ARBA00009587"/>
    </source>
</evidence>
<keyword evidence="5" id="KW-0444">Lipid biosynthesis</keyword>
<dbReference type="SUPFAM" id="SSF52777">
    <property type="entry name" value="CoA-dependent acyltransferases"/>
    <property type="match status" value="1"/>
</dbReference>
<organism evidence="14 15">
    <name type="scientific">Pseudonocardia dioxanivorans (strain ATCC 55486 / DSM 44775 / JCM 13855 / CB1190)</name>
    <dbReference type="NCBI Taxonomy" id="675635"/>
    <lineage>
        <taxon>Bacteria</taxon>
        <taxon>Bacillati</taxon>
        <taxon>Actinomycetota</taxon>
        <taxon>Actinomycetes</taxon>
        <taxon>Pseudonocardiales</taxon>
        <taxon>Pseudonocardiaceae</taxon>
        <taxon>Pseudonocardia</taxon>
    </lineage>
</organism>
<dbReference type="AlphaFoldDB" id="F4CR59"/>
<comment type="catalytic activity">
    <reaction evidence="10">
        <text>an acyl-CoA + a 1,2-diacyl-sn-glycerol = a triacyl-sn-glycerol + CoA</text>
        <dbReference type="Rhea" id="RHEA:10868"/>
        <dbReference type="ChEBI" id="CHEBI:17815"/>
        <dbReference type="ChEBI" id="CHEBI:57287"/>
        <dbReference type="ChEBI" id="CHEBI:58342"/>
        <dbReference type="ChEBI" id="CHEBI:64615"/>
        <dbReference type="EC" id="2.3.1.20"/>
    </reaction>
</comment>
<keyword evidence="9" id="KW-0012">Acyltransferase</keyword>
<proteinExistence type="inferred from homology"/>
<dbReference type="GO" id="GO:0071731">
    <property type="term" value="P:response to nitric oxide"/>
    <property type="evidence" value="ECO:0007669"/>
    <property type="project" value="TreeGrafter"/>
</dbReference>
<dbReference type="EMBL" id="CP002593">
    <property type="protein sequence ID" value="AEA24496.1"/>
    <property type="molecule type" value="Genomic_DNA"/>
</dbReference>
<dbReference type="HOGENOM" id="CLU_024186_3_1_11"/>
<dbReference type="GO" id="GO:0006071">
    <property type="term" value="P:glycerol metabolic process"/>
    <property type="evidence" value="ECO:0007669"/>
    <property type="project" value="UniProtKB-KW"/>
</dbReference>
<dbReference type="PANTHER" id="PTHR31650">
    <property type="entry name" value="O-ACYLTRANSFERASE (WSD1-LIKE) FAMILY PROTEIN"/>
    <property type="match status" value="1"/>
</dbReference>
<evidence type="ECO:0000256" key="8">
    <source>
        <dbReference type="ARBA" id="ARBA00023098"/>
    </source>
</evidence>
<dbReference type="GO" id="GO:0001666">
    <property type="term" value="P:response to hypoxia"/>
    <property type="evidence" value="ECO:0007669"/>
    <property type="project" value="TreeGrafter"/>
</dbReference>
<gene>
    <name evidence="14" type="ordered locus">Psed_2282</name>
</gene>
<dbReference type="GO" id="GO:0051701">
    <property type="term" value="P:biological process involved in interaction with host"/>
    <property type="evidence" value="ECO:0007669"/>
    <property type="project" value="TreeGrafter"/>
</dbReference>
<dbReference type="Pfam" id="PF03007">
    <property type="entry name" value="WS_DGAT_cat"/>
    <property type="match status" value="1"/>
</dbReference>
<evidence type="ECO:0000313" key="15">
    <source>
        <dbReference type="Proteomes" id="UP000007809"/>
    </source>
</evidence>
<dbReference type="KEGG" id="pdx:Psed_2282"/>
<dbReference type="PANTHER" id="PTHR31650:SF1">
    <property type="entry name" value="WAX ESTER SYNTHASE_DIACYLGLYCEROL ACYLTRANSFERASE 4-RELATED"/>
    <property type="match status" value="1"/>
</dbReference>
<evidence type="ECO:0000256" key="2">
    <source>
        <dbReference type="ARBA" id="ARBA00005189"/>
    </source>
</evidence>
<dbReference type="GO" id="GO:0004144">
    <property type="term" value="F:diacylglycerol O-acyltransferase activity"/>
    <property type="evidence" value="ECO:0007669"/>
    <property type="project" value="UniProtKB-EC"/>
</dbReference>
<feature type="compositionally biased region" description="Low complexity" evidence="11">
    <location>
        <begin position="163"/>
        <end position="175"/>
    </location>
</feature>
<evidence type="ECO:0000259" key="12">
    <source>
        <dbReference type="Pfam" id="PF03007"/>
    </source>
</evidence>
<keyword evidence="15" id="KW-1185">Reference proteome</keyword>
<feature type="domain" description="O-acyltransferase WSD1 C-terminal" evidence="13">
    <location>
        <begin position="274"/>
        <end position="413"/>
    </location>
</feature>
<sequence length="426" mass="44053">MSMTEPVAPADAVVLAVQTGSQVPLQMGVVLELEGRPDARQLADLLVLRARAQPRLCRAVLRQPLRRLRWRHVGDLGGRVSVVDAGPGESLLDRATRAVLAPLPADRPMWRALVVRGRPCAVVLVLNHAVADGLTGMDVLGGLLDRPSAATDVSGPPAPRGPRAPVTGGPRATATRGPRALLAALRASGGLHPHRAEPCSLVAPTGPRRRSVVVDVELATVRAAAHTAGGSVNDALLAVVAGALEELLAGRGERIATLSVGVPMATRATGGDAGNANAPLLVDIPCGLGPAERIRAVAAAVAVRRASAPPAAPLTLLRPVMPLVARLGLFRHYLRRQRRLHTIVSLVRGPAGPLTLGGVPVTRMVPLALGDQGSITVTVVALAAMGRLVVTIHADPVRVPELDRVAAGVRAGFLALTGDSVNRART</sequence>
<dbReference type="eggNOG" id="COG1020">
    <property type="taxonomic scope" value="Bacteria"/>
</dbReference>
<dbReference type="GO" id="GO:0005886">
    <property type="term" value="C:plasma membrane"/>
    <property type="evidence" value="ECO:0007669"/>
    <property type="project" value="TreeGrafter"/>
</dbReference>
<evidence type="ECO:0000256" key="5">
    <source>
        <dbReference type="ARBA" id="ARBA00022516"/>
    </source>
</evidence>
<keyword evidence="7" id="KW-0319">Glycerol metabolism</keyword>
<dbReference type="STRING" id="675635.Psed_2282"/>
<dbReference type="InterPro" id="IPR045034">
    <property type="entry name" value="O-acyltransferase_WSD1-like"/>
</dbReference>
<comment type="pathway">
    <text evidence="2">Lipid metabolism.</text>
</comment>